<evidence type="ECO:0000313" key="1">
    <source>
        <dbReference type="EMBL" id="QDU28797.1"/>
    </source>
</evidence>
<gene>
    <name evidence="1" type="ORF">ETAA8_39020</name>
</gene>
<dbReference type="RefSeq" id="WP_145091688.1">
    <property type="nucleotide sequence ID" value="NZ_CP036274.1"/>
</dbReference>
<keyword evidence="2" id="KW-1185">Reference proteome</keyword>
<evidence type="ECO:0000313" key="2">
    <source>
        <dbReference type="Proteomes" id="UP000315017"/>
    </source>
</evidence>
<dbReference type="KEGG" id="aagg:ETAA8_39020"/>
<dbReference type="Proteomes" id="UP000315017">
    <property type="component" value="Chromosome"/>
</dbReference>
<name>A0A517YEZ0_9BACT</name>
<dbReference type="EMBL" id="CP036274">
    <property type="protein sequence ID" value="QDU28797.1"/>
    <property type="molecule type" value="Genomic_DNA"/>
</dbReference>
<reference evidence="1 2" key="1">
    <citation type="submission" date="2019-02" db="EMBL/GenBank/DDBJ databases">
        <title>Deep-cultivation of Planctomycetes and their phenomic and genomic characterization uncovers novel biology.</title>
        <authorList>
            <person name="Wiegand S."/>
            <person name="Jogler M."/>
            <person name="Boedeker C."/>
            <person name="Pinto D."/>
            <person name="Vollmers J."/>
            <person name="Rivas-Marin E."/>
            <person name="Kohn T."/>
            <person name="Peeters S.H."/>
            <person name="Heuer A."/>
            <person name="Rast P."/>
            <person name="Oberbeckmann S."/>
            <person name="Bunk B."/>
            <person name="Jeske O."/>
            <person name="Meyerdierks A."/>
            <person name="Storesund J.E."/>
            <person name="Kallscheuer N."/>
            <person name="Luecker S."/>
            <person name="Lage O.M."/>
            <person name="Pohl T."/>
            <person name="Merkel B.J."/>
            <person name="Hornburger P."/>
            <person name="Mueller R.-W."/>
            <person name="Bruemmer F."/>
            <person name="Labrenz M."/>
            <person name="Spormann A.M."/>
            <person name="Op den Camp H."/>
            <person name="Overmann J."/>
            <person name="Amann R."/>
            <person name="Jetten M.S.M."/>
            <person name="Mascher T."/>
            <person name="Medema M.H."/>
            <person name="Devos D.P."/>
            <person name="Kaster A.-K."/>
            <person name="Ovreas L."/>
            <person name="Rohde M."/>
            <person name="Galperin M.Y."/>
            <person name="Jogler C."/>
        </authorList>
    </citation>
    <scope>NUCLEOTIDE SEQUENCE [LARGE SCALE GENOMIC DNA]</scope>
    <source>
        <strain evidence="1 2">ETA_A8</strain>
    </source>
</reference>
<protein>
    <submittedName>
        <fullName evidence="1">Uncharacterized protein</fullName>
    </submittedName>
</protein>
<proteinExistence type="predicted"/>
<sequence length="63" mass="7043">MSDEVPVRLEDLQIDEIQELLEEEGIEATVEQVRMITAFVTSVGGLENAQGLFDEIRQLRPAA</sequence>
<organism evidence="1 2">
    <name type="scientific">Anatilimnocola aggregata</name>
    <dbReference type="NCBI Taxonomy" id="2528021"/>
    <lineage>
        <taxon>Bacteria</taxon>
        <taxon>Pseudomonadati</taxon>
        <taxon>Planctomycetota</taxon>
        <taxon>Planctomycetia</taxon>
        <taxon>Pirellulales</taxon>
        <taxon>Pirellulaceae</taxon>
        <taxon>Anatilimnocola</taxon>
    </lineage>
</organism>
<dbReference type="AlphaFoldDB" id="A0A517YEZ0"/>
<accession>A0A517YEZ0</accession>